<dbReference type="PANTHER" id="PTHR11877">
    <property type="entry name" value="HYDROXYMETHYLGLUTARYL-COA SYNTHASE"/>
    <property type="match status" value="1"/>
</dbReference>
<organism evidence="5 6">
    <name type="scientific">Chelatococcus sambhunathii</name>
    <dbReference type="NCBI Taxonomy" id="363953"/>
    <lineage>
        <taxon>Bacteria</taxon>
        <taxon>Pseudomonadati</taxon>
        <taxon>Pseudomonadota</taxon>
        <taxon>Alphaproteobacteria</taxon>
        <taxon>Hyphomicrobiales</taxon>
        <taxon>Chelatococcaceae</taxon>
        <taxon>Chelatococcus</taxon>
    </lineage>
</organism>
<dbReference type="CDD" id="cd00831">
    <property type="entry name" value="CHS_like"/>
    <property type="match status" value="1"/>
</dbReference>
<proteinExistence type="inferred from homology"/>
<dbReference type="InterPro" id="IPR011141">
    <property type="entry name" value="Polyketide_synthase_type-III"/>
</dbReference>
<comment type="caution">
    <text evidence="5">The sequence shown here is derived from an EMBL/GenBank/DDBJ whole genome shotgun (WGS) entry which is preliminary data.</text>
</comment>
<comment type="similarity">
    <text evidence="1">Belongs to the thiolase-like superfamily. Chalcone/stilbene synthases family.</text>
</comment>
<evidence type="ECO:0000313" key="5">
    <source>
        <dbReference type="EMBL" id="MDR4305024.1"/>
    </source>
</evidence>
<dbReference type="InterPro" id="IPR012328">
    <property type="entry name" value="Chalcone/stilbene_synt_C"/>
</dbReference>
<feature type="domain" description="Chalcone/stilbene synthase N-terminal" evidence="3">
    <location>
        <begin position="5"/>
        <end position="213"/>
    </location>
</feature>
<evidence type="ECO:0000313" key="6">
    <source>
        <dbReference type="Proteomes" id="UP001181622"/>
    </source>
</evidence>
<gene>
    <name evidence="5" type="ORF">IHQ68_00075</name>
</gene>
<keyword evidence="2" id="KW-0808">Transferase</keyword>
<keyword evidence="6" id="KW-1185">Reference proteome</keyword>
<dbReference type="Pfam" id="PF02797">
    <property type="entry name" value="Chal_sti_synt_C"/>
    <property type="match status" value="1"/>
</dbReference>
<dbReference type="InterPro" id="IPR016039">
    <property type="entry name" value="Thiolase-like"/>
</dbReference>
<dbReference type="Proteomes" id="UP001181622">
    <property type="component" value="Unassembled WGS sequence"/>
</dbReference>
<dbReference type="SUPFAM" id="SSF53901">
    <property type="entry name" value="Thiolase-like"/>
    <property type="match status" value="1"/>
</dbReference>
<evidence type="ECO:0000259" key="3">
    <source>
        <dbReference type="Pfam" id="PF00195"/>
    </source>
</evidence>
<dbReference type="PANTHER" id="PTHR11877:SF46">
    <property type="entry name" value="TYPE III POLYKETIDE SYNTHASE A"/>
    <property type="match status" value="1"/>
</dbReference>
<evidence type="ECO:0000256" key="2">
    <source>
        <dbReference type="ARBA" id="ARBA00022679"/>
    </source>
</evidence>
<dbReference type="Pfam" id="PF00195">
    <property type="entry name" value="Chal_sti_synt_N"/>
    <property type="match status" value="1"/>
</dbReference>
<protein>
    <submittedName>
        <fullName evidence="5">Type III polyketide synthase</fullName>
    </submittedName>
</protein>
<dbReference type="InterPro" id="IPR001099">
    <property type="entry name" value="Chalcone/stilbene_synt_N"/>
</dbReference>
<evidence type="ECO:0000259" key="4">
    <source>
        <dbReference type="Pfam" id="PF02797"/>
    </source>
</evidence>
<dbReference type="PIRSF" id="PIRSF000451">
    <property type="entry name" value="PKS_III"/>
    <property type="match status" value="1"/>
</dbReference>
<dbReference type="RefSeq" id="WP_309388076.1">
    <property type="nucleotide sequence ID" value="NZ_JADBEO010000001.1"/>
</dbReference>
<dbReference type="EMBL" id="JADBEO010000001">
    <property type="protein sequence ID" value="MDR4305024.1"/>
    <property type="molecule type" value="Genomic_DNA"/>
</dbReference>
<reference evidence="5" key="1">
    <citation type="submission" date="2020-10" db="EMBL/GenBank/DDBJ databases">
        <authorList>
            <person name="Abbas A."/>
            <person name="Razzaq R."/>
            <person name="Waqas M."/>
            <person name="Abbas N."/>
            <person name="Nielsen T.K."/>
            <person name="Hansen L.H."/>
            <person name="Hussain S."/>
            <person name="Shahid M."/>
        </authorList>
    </citation>
    <scope>NUCLEOTIDE SEQUENCE</scope>
    <source>
        <strain evidence="5">S14</strain>
    </source>
</reference>
<accession>A0ABU1DA70</accession>
<feature type="domain" description="Chalcone/stilbene synthase C-terminal" evidence="4">
    <location>
        <begin position="225"/>
        <end position="351"/>
    </location>
</feature>
<dbReference type="Gene3D" id="3.40.47.10">
    <property type="match status" value="2"/>
</dbReference>
<sequence length="356" mass="37884">MTVAYVNRIGTATPRNDVHAAFVDFAQRRLAGSRSEKLFRRMADRGQIEHRWSSLSPVSDQPADFVDAEGFYRLGRFPSTADRMARYERDAPGLAAEAVTRLGLGSEAGSITHLIVVSCTGFSAPGLDFELIRRFGLSTSVERTLVGFMGCYAAINGLKLARHVVRSDPSAKVLVVCVELCTLHLKDTGAIEEMLSFFVFGDGCAAALVSADPVGISLDGFHAAMAPDTADRITWTIRDDGFDMFLSGRVPAEIATALRTSSGKILSGRRVGDVDLWAVHPGGRSVLDAVEEGLELPTGALAVSRSVLRENGNMSSATILFVLAEIMRAASAGQSGCAMAFGPGLVAETMSFSVAS</sequence>
<name>A0ABU1DA70_9HYPH</name>
<evidence type="ECO:0000256" key="1">
    <source>
        <dbReference type="ARBA" id="ARBA00005531"/>
    </source>
</evidence>